<sequence>MDRFTSTVVLDFFVAFGIVLGGSLIGGMAAVLVHLPPGSTMMRLADHLKIWGLVSALGGTMDTLRVIETGVLGGHLSPVAKQFTYLMAAFLGSQAAYLVLRAATGIKP</sequence>
<reference evidence="2" key="2">
    <citation type="journal article" date="2018" name="Genome Announc.">
        <title>Complete Genome Sequence of Kyrpidia sp. Strain EA-1, a Thermophilic Knallgas Bacterium, Isolated from the Azores.</title>
        <authorList>
            <person name="Reiner J.E."/>
            <person name="Lapp C.J."/>
            <person name="Bunk B."/>
            <person name="Sproer C."/>
            <person name="Overmann J."/>
            <person name="Gescher J."/>
        </authorList>
    </citation>
    <scope>NUCLEOTIDE SEQUENCE</scope>
    <source>
        <strain evidence="2">EA-1</strain>
    </source>
</reference>
<proteinExistence type="predicted"/>
<organism evidence="2 4">
    <name type="scientific">Kyrpidia spormannii</name>
    <dbReference type="NCBI Taxonomy" id="2055160"/>
    <lineage>
        <taxon>Bacteria</taxon>
        <taxon>Bacillati</taxon>
        <taxon>Bacillota</taxon>
        <taxon>Bacilli</taxon>
        <taxon>Bacillales</taxon>
        <taxon>Alicyclobacillaceae</taxon>
        <taxon>Kyrpidia</taxon>
    </lineage>
</organism>
<feature type="transmembrane region" description="Helical" evidence="1">
    <location>
        <begin position="79"/>
        <end position="100"/>
    </location>
</feature>
<accession>A0A2K8N7S3</accession>
<dbReference type="RefSeq" id="WP_013075053.1">
    <property type="nucleotide sequence ID" value="NZ_CP024955.1"/>
</dbReference>
<dbReference type="Pfam" id="PF14034">
    <property type="entry name" value="Spore_YtrH"/>
    <property type="match status" value="1"/>
</dbReference>
<dbReference type="OrthoDB" id="2381692at2"/>
<dbReference type="Proteomes" id="UP000502196">
    <property type="component" value="Chromosome"/>
</dbReference>
<dbReference type="Proteomes" id="UP000231932">
    <property type="component" value="Chromosome"/>
</dbReference>
<keyword evidence="1" id="KW-0812">Transmembrane</keyword>
<reference evidence="3 5" key="3">
    <citation type="submission" date="2020-04" db="EMBL/GenBank/DDBJ databases">
        <authorList>
            <person name="Hogendoorn C."/>
        </authorList>
    </citation>
    <scope>NUCLEOTIDE SEQUENCE [LARGE SCALE GENOMIC DNA]</scope>
    <source>
        <strain evidence="3">COOX1</strain>
    </source>
</reference>
<reference evidence="4" key="1">
    <citation type="submission" date="2017-11" db="EMBL/GenBank/DDBJ databases">
        <title>Complete Genome Sequence of Kyrpidia sp. Strain EA-1, a thermophilic, hydrogen-oxidizing Bacterium, isolated from the Azores.</title>
        <authorList>
            <person name="Reiner J.E."/>
            <person name="Lapp C.J."/>
            <person name="Bunk B."/>
            <person name="Gescher J."/>
        </authorList>
    </citation>
    <scope>NUCLEOTIDE SEQUENCE [LARGE SCALE GENOMIC DNA]</scope>
    <source>
        <strain evidence="4">EA-1</strain>
    </source>
</reference>
<evidence type="ECO:0000313" key="2">
    <source>
        <dbReference type="EMBL" id="ATY85391.1"/>
    </source>
</evidence>
<dbReference type="AlphaFoldDB" id="A0A2K8N7S3"/>
<keyword evidence="1" id="KW-1133">Transmembrane helix</keyword>
<evidence type="ECO:0000256" key="1">
    <source>
        <dbReference type="SAM" id="Phobius"/>
    </source>
</evidence>
<protein>
    <submittedName>
        <fullName evidence="2">Sporulation protein</fullName>
    </submittedName>
</protein>
<keyword evidence="1" id="KW-0472">Membrane</keyword>
<keyword evidence="4" id="KW-1185">Reference proteome</keyword>
<feature type="transmembrane region" description="Helical" evidence="1">
    <location>
        <begin position="12"/>
        <end position="36"/>
    </location>
</feature>
<evidence type="ECO:0000313" key="5">
    <source>
        <dbReference type="Proteomes" id="UP000502196"/>
    </source>
</evidence>
<gene>
    <name evidence="3" type="ORF">COOX1_2359</name>
    <name evidence="2" type="ORF">CVV65_11025</name>
</gene>
<evidence type="ECO:0000313" key="4">
    <source>
        <dbReference type="Proteomes" id="UP000231932"/>
    </source>
</evidence>
<dbReference type="EMBL" id="LR792683">
    <property type="protein sequence ID" value="CAB3394328.1"/>
    <property type="molecule type" value="Genomic_DNA"/>
</dbReference>
<dbReference type="InterPro" id="IPR025689">
    <property type="entry name" value="Spore_YtrH"/>
</dbReference>
<dbReference type="KEGG" id="kyr:CVV65_11025"/>
<name>A0A2K8N7S3_9BACL</name>
<dbReference type="EMBL" id="CP024955">
    <property type="protein sequence ID" value="ATY85391.1"/>
    <property type="molecule type" value="Genomic_DNA"/>
</dbReference>
<evidence type="ECO:0000313" key="3">
    <source>
        <dbReference type="EMBL" id="CAB3394328.1"/>
    </source>
</evidence>